<evidence type="ECO:0000256" key="2">
    <source>
        <dbReference type="ARBA" id="ARBA00022448"/>
    </source>
</evidence>
<evidence type="ECO:0000259" key="10">
    <source>
        <dbReference type="SMART" id="SM00664"/>
    </source>
</evidence>
<comment type="caution">
    <text evidence="12">The sequence shown here is derived from an EMBL/GenBank/DDBJ whole genome shotgun (WGS) entry which is preliminary data.</text>
</comment>
<evidence type="ECO:0000256" key="4">
    <source>
        <dbReference type="ARBA" id="ARBA00022982"/>
    </source>
</evidence>
<dbReference type="OrthoDB" id="19261at2759"/>
<dbReference type="Proteomes" id="UP000234275">
    <property type="component" value="Unassembled WGS sequence"/>
</dbReference>
<dbReference type="CDD" id="cd24163">
    <property type="entry name" value="RWDD2_C"/>
    <property type="match status" value="1"/>
</dbReference>
<feature type="domain" description="DOMON" evidence="10">
    <location>
        <begin position="59"/>
        <end position="144"/>
    </location>
</feature>
<dbReference type="SMART" id="SM00664">
    <property type="entry name" value="DoH"/>
    <property type="match status" value="1"/>
</dbReference>
<feature type="domain" description="Cytochrome b561" evidence="11">
    <location>
        <begin position="206"/>
        <end position="329"/>
    </location>
</feature>
<sequence>MGFKSIVARAVTLGLVPLALADISTFSPGGQNDTYFSITAASGSGPIFFQIQAPDTLQWVGLGQGTRMAGANMFVLYSSSERNVTLSPRAGKGHSMPESDPEAQVTLLEGTGIENGTMTANVRCDTCMRFEDDMSASHWIWAYKEGDPINSPNVSERIRIHDNYGRTEINLADAVSKSENPFLRYDPSINAKGLRGSGGSSAMLIAHGFLMAFAFVLLFPSFAILVPLPIPISVAKVHAPLQAFTLAVAIAGMGLGIRLWVLGGVSDPDVHHILGLIVMAFLILFQPAMGWLQHLHFRKTGAKSSFAYAHRWLGRILIILGIINGGLGFRLAGIGSPGTPQSAMIAYSVIAGVVGLAYISMHLVMALQGGKQSPAVQQEKTQAGGENAEIGPKILGHEQREDMYSEAMTTNANKANIPYTPVTAYNFLPPRAIVSASLQVGLREIIGAMLHNALIRTHHITSRKKVSALKRAADTYNCFVLLRSGGCPGIMYVEAREKDAVESWVNTVRSLRYKDFQLAMRPGVIQAETCSEENNSKQTPRRDYDSQEGKRASGIGLSEVETVKEFGGAMQQRGVWHWWRKGMGYS</sequence>
<dbReference type="GeneID" id="36561828"/>
<keyword evidence="2" id="KW-0813">Transport</keyword>
<protein>
    <recommendedName>
        <fullName evidence="14">CBD9-like protein</fullName>
    </recommendedName>
</protein>
<keyword evidence="9" id="KW-0732">Signal</keyword>
<comment type="subcellular location">
    <subcellularLocation>
        <location evidence="1">Membrane</location>
    </subcellularLocation>
</comment>
<organism evidence="12 13">
    <name type="scientific">Aspergillus steynii IBT 23096</name>
    <dbReference type="NCBI Taxonomy" id="1392250"/>
    <lineage>
        <taxon>Eukaryota</taxon>
        <taxon>Fungi</taxon>
        <taxon>Dikarya</taxon>
        <taxon>Ascomycota</taxon>
        <taxon>Pezizomycotina</taxon>
        <taxon>Eurotiomycetes</taxon>
        <taxon>Eurotiomycetidae</taxon>
        <taxon>Eurotiales</taxon>
        <taxon>Aspergillaceae</taxon>
        <taxon>Aspergillus</taxon>
        <taxon>Aspergillus subgen. Circumdati</taxon>
    </lineage>
</organism>
<feature type="transmembrane region" description="Helical" evidence="8">
    <location>
        <begin position="344"/>
        <end position="367"/>
    </location>
</feature>
<dbReference type="InterPro" id="IPR059181">
    <property type="entry name" value="RWDD2A-B_C"/>
</dbReference>
<feature type="transmembrane region" description="Helical" evidence="8">
    <location>
        <begin position="240"/>
        <end position="261"/>
    </location>
</feature>
<dbReference type="VEuPathDB" id="FungiDB:P170DRAFT_497997"/>
<dbReference type="InterPro" id="IPR005018">
    <property type="entry name" value="DOMON_domain"/>
</dbReference>
<evidence type="ECO:0008006" key="14">
    <source>
        <dbReference type="Google" id="ProtNLM"/>
    </source>
</evidence>
<dbReference type="GO" id="GO:0016020">
    <property type="term" value="C:membrane"/>
    <property type="evidence" value="ECO:0007669"/>
    <property type="project" value="UniProtKB-SubCell"/>
</dbReference>
<keyword evidence="5 8" id="KW-1133">Transmembrane helix</keyword>
<feature type="transmembrane region" description="Helical" evidence="8">
    <location>
        <begin position="204"/>
        <end position="228"/>
    </location>
</feature>
<evidence type="ECO:0000256" key="7">
    <source>
        <dbReference type="SAM" id="MobiDB-lite"/>
    </source>
</evidence>
<dbReference type="PANTHER" id="PTHR47797:SF1">
    <property type="entry name" value="CYTOCHROME B561 DOMAIN-CONTAINING PROTEIN-RELATED"/>
    <property type="match status" value="1"/>
</dbReference>
<evidence type="ECO:0000256" key="5">
    <source>
        <dbReference type="ARBA" id="ARBA00022989"/>
    </source>
</evidence>
<dbReference type="STRING" id="1392250.A0A2I2G6R4"/>
<feature type="signal peptide" evidence="9">
    <location>
        <begin position="1"/>
        <end position="21"/>
    </location>
</feature>
<evidence type="ECO:0000256" key="3">
    <source>
        <dbReference type="ARBA" id="ARBA00022692"/>
    </source>
</evidence>
<dbReference type="Gene3D" id="2.60.40.1210">
    <property type="entry name" value="Cellobiose dehydrogenase, cytochrome domain"/>
    <property type="match status" value="1"/>
</dbReference>
<dbReference type="SUPFAM" id="SSF49344">
    <property type="entry name" value="CBD9-like"/>
    <property type="match status" value="1"/>
</dbReference>
<proteinExistence type="predicted"/>
<name>A0A2I2G6R4_9EURO</name>
<feature type="transmembrane region" description="Helical" evidence="8">
    <location>
        <begin position="273"/>
        <end position="292"/>
    </location>
</feature>
<evidence type="ECO:0000313" key="12">
    <source>
        <dbReference type="EMBL" id="PLB48559.1"/>
    </source>
</evidence>
<dbReference type="SMART" id="SM00665">
    <property type="entry name" value="B561"/>
    <property type="match status" value="1"/>
</dbReference>
<reference evidence="12 13" key="1">
    <citation type="submission" date="2016-12" db="EMBL/GenBank/DDBJ databases">
        <title>The genomes of Aspergillus section Nigri reveals drivers in fungal speciation.</title>
        <authorList>
            <consortium name="DOE Joint Genome Institute"/>
            <person name="Vesth T.C."/>
            <person name="Nybo J."/>
            <person name="Theobald S."/>
            <person name="Brandl J."/>
            <person name="Frisvad J.C."/>
            <person name="Nielsen K.F."/>
            <person name="Lyhne E.K."/>
            <person name="Kogle M.E."/>
            <person name="Kuo A."/>
            <person name="Riley R."/>
            <person name="Clum A."/>
            <person name="Nolan M."/>
            <person name="Lipzen A."/>
            <person name="Salamov A."/>
            <person name="Henrissat B."/>
            <person name="Wiebenga A."/>
            <person name="De Vries R.P."/>
            <person name="Grigoriev I.V."/>
            <person name="Mortensen U.H."/>
            <person name="Andersen M.R."/>
            <person name="Baker S.E."/>
        </authorList>
    </citation>
    <scope>NUCLEOTIDE SEQUENCE [LARGE SCALE GENOMIC DNA]</scope>
    <source>
        <strain evidence="12 13">IBT 23096</strain>
    </source>
</reference>
<feature type="chain" id="PRO_5014143399" description="CBD9-like protein" evidence="9">
    <location>
        <begin position="22"/>
        <end position="586"/>
    </location>
</feature>
<gene>
    <name evidence="12" type="ORF">P170DRAFT_497997</name>
</gene>
<dbReference type="PANTHER" id="PTHR47797">
    <property type="entry name" value="DEHYDROGENASE, PUTATIVE (AFU_ORTHOLOGUE AFUA_8G05805)-RELATED"/>
    <property type="match status" value="1"/>
</dbReference>
<evidence type="ECO:0000313" key="13">
    <source>
        <dbReference type="Proteomes" id="UP000234275"/>
    </source>
</evidence>
<evidence type="ECO:0000259" key="11">
    <source>
        <dbReference type="SMART" id="SM00665"/>
    </source>
</evidence>
<keyword evidence="6 8" id="KW-0472">Membrane</keyword>
<feature type="region of interest" description="Disordered" evidence="7">
    <location>
        <begin position="530"/>
        <end position="552"/>
    </location>
</feature>
<accession>A0A2I2G6R4</accession>
<dbReference type="CDD" id="cd08760">
    <property type="entry name" value="Cyt_b561_FRRS1_like"/>
    <property type="match status" value="1"/>
</dbReference>
<dbReference type="RefSeq" id="XP_024703861.1">
    <property type="nucleotide sequence ID" value="XM_024854123.1"/>
</dbReference>
<evidence type="ECO:0000256" key="8">
    <source>
        <dbReference type="SAM" id="Phobius"/>
    </source>
</evidence>
<dbReference type="AlphaFoldDB" id="A0A2I2G6R4"/>
<feature type="transmembrane region" description="Helical" evidence="8">
    <location>
        <begin position="312"/>
        <end position="332"/>
    </location>
</feature>
<dbReference type="InterPro" id="IPR006593">
    <property type="entry name" value="Cyt_b561/ferric_Rdtase_TM"/>
</dbReference>
<evidence type="ECO:0000256" key="6">
    <source>
        <dbReference type="ARBA" id="ARBA00023136"/>
    </source>
</evidence>
<dbReference type="CDD" id="cd09630">
    <property type="entry name" value="CDH_like_cytochrome"/>
    <property type="match status" value="1"/>
</dbReference>
<dbReference type="Pfam" id="PF16010">
    <property type="entry name" value="CDH-cyt"/>
    <property type="match status" value="1"/>
</dbReference>
<evidence type="ECO:0000256" key="1">
    <source>
        <dbReference type="ARBA" id="ARBA00004370"/>
    </source>
</evidence>
<keyword evidence="4" id="KW-0249">Electron transport</keyword>
<dbReference type="Gene3D" id="1.20.120.1770">
    <property type="match status" value="1"/>
</dbReference>
<dbReference type="InterPro" id="IPR015920">
    <property type="entry name" value="Cellobiose_DH-like_cyt"/>
</dbReference>
<keyword evidence="13" id="KW-1185">Reference proteome</keyword>
<evidence type="ECO:0000256" key="9">
    <source>
        <dbReference type="SAM" id="SignalP"/>
    </source>
</evidence>
<dbReference type="EMBL" id="MSFO01000005">
    <property type="protein sequence ID" value="PLB48559.1"/>
    <property type="molecule type" value="Genomic_DNA"/>
</dbReference>
<keyword evidence="3 8" id="KW-0812">Transmembrane</keyword>
<feature type="compositionally biased region" description="Basic and acidic residues" evidence="7">
    <location>
        <begin position="540"/>
        <end position="551"/>
    </location>
</feature>